<evidence type="ECO:0000256" key="1">
    <source>
        <dbReference type="ARBA" id="ARBA00022737"/>
    </source>
</evidence>
<dbReference type="Gene3D" id="1.25.40.10">
    <property type="entry name" value="Tetratricopeptide repeat domain"/>
    <property type="match status" value="1"/>
</dbReference>
<dbReference type="PROSITE" id="PS50005">
    <property type="entry name" value="TPR"/>
    <property type="match status" value="1"/>
</dbReference>
<sequence length="87" mass="9912">MAKKDPKQALLHYEKALQIYKLAYGEEHERITISLGNIGIVYEDEKKYDEAIICFRKSLAIKEKLLPTNHPRLAASHGYIADVLADV</sequence>
<dbReference type="EMBL" id="CAJOBH010272900">
    <property type="protein sequence ID" value="CAF5166094.1"/>
    <property type="molecule type" value="Genomic_DNA"/>
</dbReference>
<evidence type="ECO:0008006" key="6">
    <source>
        <dbReference type="Google" id="ProtNLM"/>
    </source>
</evidence>
<gene>
    <name evidence="4" type="ORF">BYL167_LOCUS75967</name>
</gene>
<evidence type="ECO:0000256" key="3">
    <source>
        <dbReference type="PROSITE-ProRule" id="PRU00339"/>
    </source>
</evidence>
<feature type="non-terminal residue" evidence="4">
    <location>
        <position position="87"/>
    </location>
</feature>
<dbReference type="PANTHER" id="PTHR45641:SF19">
    <property type="entry name" value="NEPHROCYSTIN-3"/>
    <property type="match status" value="1"/>
</dbReference>
<dbReference type="PANTHER" id="PTHR45641">
    <property type="entry name" value="TETRATRICOPEPTIDE REPEAT PROTEIN (AFU_ORTHOLOGUE AFUA_6G03870)"/>
    <property type="match status" value="1"/>
</dbReference>
<evidence type="ECO:0000313" key="4">
    <source>
        <dbReference type="EMBL" id="CAF5166094.1"/>
    </source>
</evidence>
<organism evidence="4 5">
    <name type="scientific">Rotaria magnacalcarata</name>
    <dbReference type="NCBI Taxonomy" id="392030"/>
    <lineage>
        <taxon>Eukaryota</taxon>
        <taxon>Metazoa</taxon>
        <taxon>Spiralia</taxon>
        <taxon>Gnathifera</taxon>
        <taxon>Rotifera</taxon>
        <taxon>Eurotatoria</taxon>
        <taxon>Bdelloidea</taxon>
        <taxon>Philodinida</taxon>
        <taxon>Philodinidae</taxon>
        <taxon>Rotaria</taxon>
    </lineage>
</organism>
<proteinExistence type="predicted"/>
<reference evidence="4" key="1">
    <citation type="submission" date="2021-02" db="EMBL/GenBank/DDBJ databases">
        <authorList>
            <person name="Nowell W R."/>
        </authorList>
    </citation>
    <scope>NUCLEOTIDE SEQUENCE</scope>
</reference>
<feature type="repeat" description="TPR" evidence="3">
    <location>
        <begin position="32"/>
        <end position="65"/>
    </location>
</feature>
<dbReference type="AlphaFoldDB" id="A0A8S3GLG9"/>
<dbReference type="InterPro" id="IPR011990">
    <property type="entry name" value="TPR-like_helical_dom_sf"/>
</dbReference>
<dbReference type="SMART" id="SM00028">
    <property type="entry name" value="TPR"/>
    <property type="match status" value="1"/>
</dbReference>
<comment type="caution">
    <text evidence="4">The sequence shown here is derived from an EMBL/GenBank/DDBJ whole genome shotgun (WGS) entry which is preliminary data.</text>
</comment>
<dbReference type="SUPFAM" id="SSF48452">
    <property type="entry name" value="TPR-like"/>
    <property type="match status" value="1"/>
</dbReference>
<keyword evidence="2 3" id="KW-0802">TPR repeat</keyword>
<accession>A0A8S3GLG9</accession>
<evidence type="ECO:0000313" key="5">
    <source>
        <dbReference type="Proteomes" id="UP000681967"/>
    </source>
</evidence>
<dbReference type="Pfam" id="PF13424">
    <property type="entry name" value="TPR_12"/>
    <property type="match status" value="1"/>
</dbReference>
<evidence type="ECO:0000256" key="2">
    <source>
        <dbReference type="ARBA" id="ARBA00022803"/>
    </source>
</evidence>
<name>A0A8S3GLG9_9BILA</name>
<dbReference type="InterPro" id="IPR019734">
    <property type="entry name" value="TPR_rpt"/>
</dbReference>
<keyword evidence="1" id="KW-0677">Repeat</keyword>
<dbReference type="Proteomes" id="UP000681967">
    <property type="component" value="Unassembled WGS sequence"/>
</dbReference>
<protein>
    <recommendedName>
        <fullName evidence="6">Kinesin light chain</fullName>
    </recommendedName>
</protein>